<evidence type="ECO:0000313" key="2">
    <source>
        <dbReference type="EMBL" id="PKI51037.1"/>
    </source>
</evidence>
<dbReference type="GO" id="GO:0015074">
    <property type="term" value="P:DNA integration"/>
    <property type="evidence" value="ECO:0007669"/>
    <property type="project" value="InterPro"/>
</dbReference>
<dbReference type="GO" id="GO:0003676">
    <property type="term" value="F:nucleic acid binding"/>
    <property type="evidence" value="ECO:0007669"/>
    <property type="project" value="InterPro"/>
</dbReference>
<dbReference type="AlphaFoldDB" id="A0A2I0J470"/>
<organism evidence="2 3">
    <name type="scientific">Punica granatum</name>
    <name type="common">Pomegranate</name>
    <dbReference type="NCBI Taxonomy" id="22663"/>
    <lineage>
        <taxon>Eukaryota</taxon>
        <taxon>Viridiplantae</taxon>
        <taxon>Streptophyta</taxon>
        <taxon>Embryophyta</taxon>
        <taxon>Tracheophyta</taxon>
        <taxon>Spermatophyta</taxon>
        <taxon>Magnoliopsida</taxon>
        <taxon>eudicotyledons</taxon>
        <taxon>Gunneridae</taxon>
        <taxon>Pentapetalae</taxon>
        <taxon>rosids</taxon>
        <taxon>malvids</taxon>
        <taxon>Myrtales</taxon>
        <taxon>Lythraceae</taxon>
        <taxon>Punica</taxon>
    </lineage>
</organism>
<dbReference type="Gene3D" id="3.30.420.10">
    <property type="entry name" value="Ribonuclease H-like superfamily/Ribonuclease H"/>
    <property type="match status" value="1"/>
</dbReference>
<accession>A0A2I0J470</accession>
<dbReference type="InterPro" id="IPR012337">
    <property type="entry name" value="RNaseH-like_sf"/>
</dbReference>
<feature type="domain" description="Integrase catalytic" evidence="1">
    <location>
        <begin position="1"/>
        <end position="133"/>
    </location>
</feature>
<dbReference type="InterPro" id="IPR036397">
    <property type="entry name" value="RNaseH_sf"/>
</dbReference>
<dbReference type="SUPFAM" id="SSF53098">
    <property type="entry name" value="Ribonuclease H-like"/>
    <property type="match status" value="1"/>
</dbReference>
<evidence type="ECO:0000259" key="1">
    <source>
        <dbReference type="PROSITE" id="PS50994"/>
    </source>
</evidence>
<dbReference type="PANTHER" id="PTHR35046:SF18">
    <property type="entry name" value="RNA-DIRECTED DNA POLYMERASE"/>
    <property type="match status" value="1"/>
</dbReference>
<keyword evidence="3" id="KW-1185">Reference proteome</keyword>
<protein>
    <recommendedName>
        <fullName evidence="1">Integrase catalytic domain-containing protein</fullName>
    </recommendedName>
</protein>
<dbReference type="PANTHER" id="PTHR35046">
    <property type="entry name" value="ZINC KNUCKLE (CCHC-TYPE) FAMILY PROTEIN"/>
    <property type="match status" value="1"/>
</dbReference>
<dbReference type="EMBL" id="PGOL01002055">
    <property type="protein sequence ID" value="PKI51037.1"/>
    <property type="molecule type" value="Genomic_DNA"/>
</dbReference>
<gene>
    <name evidence="2" type="ORF">CRG98_028562</name>
</gene>
<dbReference type="PROSITE" id="PS50994">
    <property type="entry name" value="INTEGRASE"/>
    <property type="match status" value="1"/>
</dbReference>
<reference evidence="2 3" key="1">
    <citation type="submission" date="2017-11" db="EMBL/GenBank/DDBJ databases">
        <title>De-novo sequencing of pomegranate (Punica granatum L.) genome.</title>
        <authorList>
            <person name="Akparov Z."/>
            <person name="Amiraslanov A."/>
            <person name="Hajiyeva S."/>
            <person name="Abbasov M."/>
            <person name="Kaur K."/>
            <person name="Hamwieh A."/>
            <person name="Solovyev V."/>
            <person name="Salamov A."/>
            <person name="Braich B."/>
            <person name="Kosarev P."/>
            <person name="Mahmoud A."/>
            <person name="Hajiyev E."/>
            <person name="Babayeva S."/>
            <person name="Izzatullayeva V."/>
            <person name="Mammadov A."/>
            <person name="Mammadov A."/>
            <person name="Sharifova S."/>
            <person name="Ojaghi J."/>
            <person name="Eynullazada K."/>
            <person name="Bayramov B."/>
            <person name="Abdulazimova A."/>
            <person name="Shahmuradov I."/>
        </authorList>
    </citation>
    <scope>NUCLEOTIDE SEQUENCE [LARGE SCALE GENOMIC DNA]</scope>
    <source>
        <strain evidence="3">cv. AG2017</strain>
        <tissue evidence="2">Leaf</tissue>
    </source>
</reference>
<comment type="caution">
    <text evidence="2">The sequence shown here is derived from an EMBL/GenBank/DDBJ whole genome shotgun (WGS) entry which is preliminary data.</text>
</comment>
<name>A0A2I0J470_PUNGR</name>
<dbReference type="Proteomes" id="UP000233551">
    <property type="component" value="Unassembled WGS sequence"/>
</dbReference>
<sequence>MDFILRLPRTQRGMDSIFVNVDRFSKMAHFILCRKTTDASSVTRLFFKEVVRLHGVPKSIVSDRDTRFLSHFWLTLWKMFDASFKFSSTAHPQTDGQTESMNRTLANMVRSICGEKPKQWDFALAQAEFTYNT</sequence>
<proteinExistence type="predicted"/>
<dbReference type="InterPro" id="IPR001584">
    <property type="entry name" value="Integrase_cat-core"/>
</dbReference>
<dbReference type="STRING" id="22663.A0A2I0J470"/>
<evidence type="ECO:0000313" key="3">
    <source>
        <dbReference type="Proteomes" id="UP000233551"/>
    </source>
</evidence>